<dbReference type="AlphaFoldDB" id="A0A812E223"/>
<dbReference type="PANTHER" id="PTHR13017:SF0">
    <property type="entry name" value="METHENYLTETRAHYDROFOLATE SYNTHASE DOMAIN-CONTAINING PROTEIN"/>
    <property type="match status" value="1"/>
</dbReference>
<keyword evidence="4" id="KW-1185">Reference proteome</keyword>
<dbReference type="Gene3D" id="3.40.50.10420">
    <property type="entry name" value="NagB/RpiA/CoA transferase-like"/>
    <property type="match status" value="1"/>
</dbReference>
<dbReference type="Pfam" id="PF01812">
    <property type="entry name" value="5-FTHF_cyc-lig"/>
    <property type="match status" value="1"/>
</dbReference>
<accession>A0A812E223</accession>
<dbReference type="SUPFAM" id="SSF100950">
    <property type="entry name" value="NagB/RpiA/CoA transferase-like"/>
    <property type="match status" value="1"/>
</dbReference>
<protein>
    <recommendedName>
        <fullName evidence="1">Methenyltetrahydrofolate synthase domain-containing protein</fullName>
    </recommendedName>
</protein>
<sequence length="300" mass="33467">METPAEFVKKLGSSVTKQQIRQKVWDYLEAKNIANFPRPVHNRIPNFKGAATASDKVASMEVFKKAQTVKVNPDKPQEVVRFHTLEAHKTLLVPTPRLRTGLFNRITPPSQSKETFRKCATSQGVKEHSLPLSLDTKVKIDLIVIGAVAVSKTGLRIGKGEGFADLEYAMMVNMGAVDDNTVVVCSVHDCQVMDIPAELYNDHDLTVDYVVTPTQIIKCEGGTHSKPKGLIWSRLKVLFVLLFPGIVFKNAKTFLPFTLRATFTRGSLKPFQRQPACFMSDIQVLLLPLFLQLTIIAYDV</sequence>
<proteinExistence type="predicted"/>
<dbReference type="OrthoDB" id="433414at2759"/>
<evidence type="ECO:0000256" key="1">
    <source>
        <dbReference type="ARBA" id="ARBA00015518"/>
    </source>
</evidence>
<dbReference type="GO" id="GO:0005737">
    <property type="term" value="C:cytoplasm"/>
    <property type="evidence" value="ECO:0007669"/>
    <property type="project" value="TreeGrafter"/>
</dbReference>
<keyword evidence="2" id="KW-0694">RNA-binding</keyword>
<dbReference type="InterPro" id="IPR037171">
    <property type="entry name" value="NagB/RpiA_transferase-like"/>
</dbReference>
<evidence type="ECO:0000313" key="4">
    <source>
        <dbReference type="Proteomes" id="UP000597762"/>
    </source>
</evidence>
<keyword evidence="3" id="KW-0436">Ligase</keyword>
<dbReference type="Proteomes" id="UP000597762">
    <property type="component" value="Unassembled WGS sequence"/>
</dbReference>
<gene>
    <name evidence="3" type="ORF">SPHA_64985</name>
</gene>
<dbReference type="FunFam" id="3.40.50.10420:FF:000001">
    <property type="entry name" value="Methenyltetrahydrofolate synthase domain-containing protein"/>
    <property type="match status" value="1"/>
</dbReference>
<dbReference type="InterPro" id="IPR002698">
    <property type="entry name" value="FTHF_cligase"/>
</dbReference>
<dbReference type="PANTHER" id="PTHR13017">
    <property type="entry name" value="5-FORMYLTETRAHYDROFOLATE CYCLO-LIGASE-RELATED"/>
    <property type="match status" value="1"/>
</dbReference>
<dbReference type="InterPro" id="IPR024185">
    <property type="entry name" value="FTHF_cligase-like_sf"/>
</dbReference>
<dbReference type="EMBL" id="CAHIKZ030004679">
    <property type="protein sequence ID" value="CAE1313943.1"/>
    <property type="molecule type" value="Genomic_DNA"/>
</dbReference>
<organism evidence="3 4">
    <name type="scientific">Acanthosepion pharaonis</name>
    <name type="common">Pharaoh cuttlefish</name>
    <name type="synonym">Sepia pharaonis</name>
    <dbReference type="NCBI Taxonomy" id="158019"/>
    <lineage>
        <taxon>Eukaryota</taxon>
        <taxon>Metazoa</taxon>
        <taxon>Spiralia</taxon>
        <taxon>Lophotrochozoa</taxon>
        <taxon>Mollusca</taxon>
        <taxon>Cephalopoda</taxon>
        <taxon>Coleoidea</taxon>
        <taxon>Decapodiformes</taxon>
        <taxon>Sepiida</taxon>
        <taxon>Sepiina</taxon>
        <taxon>Sepiidae</taxon>
        <taxon>Acanthosepion</taxon>
    </lineage>
</organism>
<evidence type="ECO:0000313" key="3">
    <source>
        <dbReference type="EMBL" id="CAE1313943.1"/>
    </source>
</evidence>
<evidence type="ECO:0000256" key="2">
    <source>
        <dbReference type="ARBA" id="ARBA00022884"/>
    </source>
</evidence>
<reference evidence="3" key="1">
    <citation type="submission" date="2021-01" db="EMBL/GenBank/DDBJ databases">
        <authorList>
            <person name="Li R."/>
            <person name="Bekaert M."/>
        </authorList>
    </citation>
    <scope>NUCLEOTIDE SEQUENCE</scope>
    <source>
        <strain evidence="3">Farmed</strain>
    </source>
</reference>
<dbReference type="GO" id="GO:0003723">
    <property type="term" value="F:RNA binding"/>
    <property type="evidence" value="ECO:0007669"/>
    <property type="project" value="UniProtKB-KW"/>
</dbReference>
<comment type="caution">
    <text evidence="3">The sequence shown here is derived from an EMBL/GenBank/DDBJ whole genome shotgun (WGS) entry which is preliminary data.</text>
</comment>
<dbReference type="GO" id="GO:0016874">
    <property type="term" value="F:ligase activity"/>
    <property type="evidence" value="ECO:0007669"/>
    <property type="project" value="UniProtKB-KW"/>
</dbReference>
<name>A0A812E223_ACAPH</name>